<feature type="transmembrane region" description="Helical" evidence="8">
    <location>
        <begin position="179"/>
        <end position="201"/>
    </location>
</feature>
<evidence type="ECO:0000256" key="4">
    <source>
        <dbReference type="ARBA" id="ARBA00022692"/>
    </source>
</evidence>
<feature type="transmembrane region" description="Helical" evidence="8">
    <location>
        <begin position="25"/>
        <end position="44"/>
    </location>
</feature>
<name>A0AAV2I262_LYMST</name>
<keyword evidence="6 8" id="KW-0472">Membrane</keyword>
<evidence type="ECO:0000256" key="3">
    <source>
        <dbReference type="ARBA" id="ARBA00022448"/>
    </source>
</evidence>
<feature type="transmembrane region" description="Helical" evidence="8">
    <location>
        <begin position="317"/>
        <end position="334"/>
    </location>
</feature>
<keyword evidence="11" id="KW-1185">Reference proteome</keyword>
<sequence>MSSNTTASDDASSRLTTLEETLDQVFLLIMGIMVLLMQCGFAFLEAGSVRSKNTSNILIKNLLDSFLAGISYWTIGFAFAYGDGNTFIGWHYWSSSDLAESQLAYFFFQFVFAATAATIVSGALAERCEFVAYLIYSFFITAFIYPVVTHWAWFSGGWLVIGQDYEIGGENVTINYHDFAGSGVVHCVGGSAAFFGALFLGPRIGRFHKETGTVINIRGHSVPFAALGGFILIFGFMAFNGGSQLTISHPGDGAAISLAIVNTVISGSTAAWTSLIIHKIGIKGKHWSLLNTLNGALAGMVAICAGCNVIRPWGATVVGAIAGISFNITSWLMIKMKIDDPVDAVAVHFGGGAWGVIAVAFLRYDTGILMHWDRQSGLVLAWQLVGLAAITAWSGGICLIIFAVMKVIGILRVTEEMELKGLDIPKHNEPAYPLESYGHGYLEKIITILEDGQLSHVNQGYLNGGFGKATGPYESPEVKMMGHNEVRMVLALDQPFTVQSNGWLQQERGNPIGDVIERTNL</sequence>
<feature type="transmembrane region" description="Helical" evidence="8">
    <location>
        <begin position="384"/>
        <end position="411"/>
    </location>
</feature>
<dbReference type="PROSITE" id="PS01219">
    <property type="entry name" value="AMMONIUM_TRANSP"/>
    <property type="match status" value="1"/>
</dbReference>
<proteinExistence type="inferred from homology"/>
<evidence type="ECO:0000256" key="2">
    <source>
        <dbReference type="ARBA" id="ARBA00005887"/>
    </source>
</evidence>
<gene>
    <name evidence="10" type="ORF">GSLYS_00013853001</name>
</gene>
<evidence type="ECO:0000313" key="11">
    <source>
        <dbReference type="Proteomes" id="UP001497497"/>
    </source>
</evidence>
<dbReference type="InterPro" id="IPR024041">
    <property type="entry name" value="NH4_transpt_AmtB-like_dom"/>
</dbReference>
<dbReference type="PANTHER" id="PTHR11730:SF6">
    <property type="entry name" value="AMMONIUM TRANSPORTER"/>
    <property type="match status" value="1"/>
</dbReference>
<feature type="transmembrane region" description="Helical" evidence="8">
    <location>
        <begin position="346"/>
        <end position="364"/>
    </location>
</feature>
<keyword evidence="3 8" id="KW-0813">Transport</keyword>
<keyword evidence="5 8" id="KW-1133">Transmembrane helix</keyword>
<evidence type="ECO:0000313" key="10">
    <source>
        <dbReference type="EMBL" id="CAL1540120.1"/>
    </source>
</evidence>
<dbReference type="InterPro" id="IPR018047">
    <property type="entry name" value="Ammonium_transpt_CS"/>
</dbReference>
<dbReference type="GO" id="GO:0005886">
    <property type="term" value="C:plasma membrane"/>
    <property type="evidence" value="ECO:0007669"/>
    <property type="project" value="UniProtKB-SubCell"/>
</dbReference>
<evidence type="ECO:0000259" key="9">
    <source>
        <dbReference type="Pfam" id="PF00909"/>
    </source>
</evidence>
<dbReference type="GO" id="GO:0097272">
    <property type="term" value="P:ammonium homeostasis"/>
    <property type="evidence" value="ECO:0007669"/>
    <property type="project" value="TreeGrafter"/>
</dbReference>
<dbReference type="PANTHER" id="PTHR11730">
    <property type="entry name" value="AMMONIUM TRANSPORTER"/>
    <property type="match status" value="1"/>
</dbReference>
<dbReference type="SUPFAM" id="SSF111352">
    <property type="entry name" value="Ammonium transporter"/>
    <property type="match status" value="1"/>
</dbReference>
<feature type="transmembrane region" description="Helical" evidence="8">
    <location>
        <begin position="222"/>
        <end position="242"/>
    </location>
</feature>
<dbReference type="NCBIfam" id="TIGR00836">
    <property type="entry name" value="amt"/>
    <property type="match status" value="1"/>
</dbReference>
<reference evidence="10 11" key="1">
    <citation type="submission" date="2024-04" db="EMBL/GenBank/DDBJ databases">
        <authorList>
            <consortium name="Genoscope - CEA"/>
            <person name="William W."/>
        </authorList>
    </citation>
    <scope>NUCLEOTIDE SEQUENCE [LARGE SCALE GENOMIC DNA]</scope>
</reference>
<feature type="transmembrane region" description="Helical" evidence="8">
    <location>
        <begin position="254"/>
        <end position="277"/>
    </location>
</feature>
<evidence type="ECO:0000256" key="1">
    <source>
        <dbReference type="ARBA" id="ARBA00004141"/>
    </source>
</evidence>
<dbReference type="InterPro" id="IPR029020">
    <property type="entry name" value="Ammonium/urea_transptr"/>
</dbReference>
<organism evidence="10 11">
    <name type="scientific">Lymnaea stagnalis</name>
    <name type="common">Great pond snail</name>
    <name type="synonym">Helix stagnalis</name>
    <dbReference type="NCBI Taxonomy" id="6523"/>
    <lineage>
        <taxon>Eukaryota</taxon>
        <taxon>Metazoa</taxon>
        <taxon>Spiralia</taxon>
        <taxon>Lophotrochozoa</taxon>
        <taxon>Mollusca</taxon>
        <taxon>Gastropoda</taxon>
        <taxon>Heterobranchia</taxon>
        <taxon>Euthyneura</taxon>
        <taxon>Panpulmonata</taxon>
        <taxon>Hygrophila</taxon>
        <taxon>Lymnaeoidea</taxon>
        <taxon>Lymnaeidae</taxon>
        <taxon>Lymnaea</taxon>
    </lineage>
</organism>
<evidence type="ECO:0000256" key="7">
    <source>
        <dbReference type="ARBA" id="ARBA00023177"/>
    </source>
</evidence>
<dbReference type="FunFam" id="1.10.3430.10:FF:000010">
    <property type="entry name" value="Ammonium transporter"/>
    <property type="match status" value="1"/>
</dbReference>
<feature type="transmembrane region" description="Helical" evidence="8">
    <location>
        <begin position="289"/>
        <end position="311"/>
    </location>
</feature>
<dbReference type="InterPro" id="IPR001905">
    <property type="entry name" value="Ammonium_transpt"/>
</dbReference>
<protein>
    <recommendedName>
        <fullName evidence="8">Ammonium transporter</fullName>
    </recommendedName>
</protein>
<keyword evidence="4 8" id="KW-0812">Transmembrane</keyword>
<feature type="transmembrane region" description="Helical" evidence="8">
    <location>
        <begin position="102"/>
        <end position="124"/>
    </location>
</feature>
<keyword evidence="7 8" id="KW-0924">Ammonia transport</keyword>
<feature type="transmembrane region" description="Helical" evidence="8">
    <location>
        <begin position="65"/>
        <end position="82"/>
    </location>
</feature>
<dbReference type="Gene3D" id="1.10.3430.10">
    <property type="entry name" value="Ammonium transporter AmtB like domains"/>
    <property type="match status" value="1"/>
</dbReference>
<evidence type="ECO:0000256" key="5">
    <source>
        <dbReference type="ARBA" id="ARBA00022989"/>
    </source>
</evidence>
<evidence type="ECO:0000256" key="8">
    <source>
        <dbReference type="RuleBase" id="RU362002"/>
    </source>
</evidence>
<comment type="similarity">
    <text evidence="2 8">Belongs to the ammonia transporter channel (TC 1.A.11.2) family.</text>
</comment>
<dbReference type="Proteomes" id="UP001497497">
    <property type="component" value="Unassembled WGS sequence"/>
</dbReference>
<dbReference type="Pfam" id="PF00909">
    <property type="entry name" value="Ammonium_transp"/>
    <property type="match status" value="1"/>
</dbReference>
<comment type="subcellular location">
    <subcellularLocation>
        <location evidence="8">Cell membrane</location>
        <topology evidence="8">Multi-pass membrane protein</topology>
    </subcellularLocation>
    <subcellularLocation>
        <location evidence="1">Membrane</location>
        <topology evidence="1">Multi-pass membrane protein</topology>
    </subcellularLocation>
</comment>
<evidence type="ECO:0000256" key="6">
    <source>
        <dbReference type="ARBA" id="ARBA00023136"/>
    </source>
</evidence>
<comment type="caution">
    <text evidence="10">The sequence shown here is derived from an EMBL/GenBank/DDBJ whole genome shotgun (WGS) entry which is preliminary data.</text>
</comment>
<dbReference type="AlphaFoldDB" id="A0AAV2I262"/>
<dbReference type="GO" id="GO:0008519">
    <property type="term" value="F:ammonium channel activity"/>
    <property type="evidence" value="ECO:0007669"/>
    <property type="project" value="InterPro"/>
</dbReference>
<accession>A0AAV2I262</accession>
<feature type="transmembrane region" description="Helical" evidence="8">
    <location>
        <begin position="131"/>
        <end position="153"/>
    </location>
</feature>
<feature type="domain" description="Ammonium transporter AmtB-like" evidence="9">
    <location>
        <begin position="25"/>
        <end position="432"/>
    </location>
</feature>
<dbReference type="EMBL" id="CAXITT010000372">
    <property type="protein sequence ID" value="CAL1540120.1"/>
    <property type="molecule type" value="Genomic_DNA"/>
</dbReference>